<name>A0A4Y7TNU0_COPMI</name>
<dbReference type="InterPro" id="IPR050474">
    <property type="entry name" value="Hel308_SKI2-like"/>
</dbReference>
<evidence type="ECO:0000313" key="7">
    <source>
        <dbReference type="EMBL" id="TEB35604.1"/>
    </source>
</evidence>
<dbReference type="Proteomes" id="UP000298030">
    <property type="component" value="Unassembled WGS sequence"/>
</dbReference>
<dbReference type="GO" id="GO:0003676">
    <property type="term" value="F:nucleic acid binding"/>
    <property type="evidence" value="ECO:0007669"/>
    <property type="project" value="InterPro"/>
</dbReference>
<dbReference type="SMART" id="SM00973">
    <property type="entry name" value="Sec63"/>
    <property type="match status" value="1"/>
</dbReference>
<dbReference type="GO" id="GO:0004386">
    <property type="term" value="F:helicase activity"/>
    <property type="evidence" value="ECO:0007669"/>
    <property type="project" value="UniProtKB-KW"/>
</dbReference>
<dbReference type="SUPFAM" id="SSF81296">
    <property type="entry name" value="E set domains"/>
    <property type="match status" value="1"/>
</dbReference>
<dbReference type="EMBL" id="QPFP01000007">
    <property type="protein sequence ID" value="TEB35604.1"/>
    <property type="molecule type" value="Genomic_DNA"/>
</dbReference>
<dbReference type="InterPro" id="IPR027417">
    <property type="entry name" value="P-loop_NTPase"/>
</dbReference>
<feature type="domain" description="Helicase C-terminal" evidence="6">
    <location>
        <begin position="447"/>
        <end position="646"/>
    </location>
</feature>
<dbReference type="Pfam" id="PF02889">
    <property type="entry name" value="Sec63"/>
    <property type="match status" value="1"/>
</dbReference>
<dbReference type="SMART" id="SM00487">
    <property type="entry name" value="DEXDc"/>
    <property type="match status" value="1"/>
</dbReference>
<dbReference type="FunFam" id="1.10.10.10:FF:000024">
    <property type="entry name" value="U5 small nuclear ribonucleoprotein helicase"/>
    <property type="match status" value="1"/>
</dbReference>
<proteinExistence type="predicted"/>
<dbReference type="Gene3D" id="1.10.3380.10">
    <property type="entry name" value="Sec63 N-terminal domain-like domain"/>
    <property type="match status" value="1"/>
</dbReference>
<dbReference type="InterPro" id="IPR036388">
    <property type="entry name" value="WH-like_DNA-bd_sf"/>
</dbReference>
<dbReference type="STRING" id="71717.A0A4Y7TNU0"/>
<dbReference type="PROSITE" id="PS51192">
    <property type="entry name" value="HELICASE_ATP_BIND_1"/>
    <property type="match status" value="1"/>
</dbReference>
<evidence type="ECO:0000313" key="8">
    <source>
        <dbReference type="Proteomes" id="UP000298030"/>
    </source>
</evidence>
<evidence type="ECO:0000256" key="1">
    <source>
        <dbReference type="ARBA" id="ARBA00022741"/>
    </source>
</evidence>
<dbReference type="InterPro" id="IPR001650">
    <property type="entry name" value="Helicase_C-like"/>
</dbReference>
<evidence type="ECO:0000259" key="5">
    <source>
        <dbReference type="PROSITE" id="PS51192"/>
    </source>
</evidence>
<comment type="caution">
    <text evidence="7">The sequence shown here is derived from an EMBL/GenBank/DDBJ whole genome shotgun (WGS) entry which is preliminary data.</text>
</comment>
<evidence type="ECO:0000256" key="3">
    <source>
        <dbReference type="ARBA" id="ARBA00022806"/>
    </source>
</evidence>
<dbReference type="GO" id="GO:0005524">
    <property type="term" value="F:ATP binding"/>
    <property type="evidence" value="ECO:0007669"/>
    <property type="project" value="UniProtKB-KW"/>
</dbReference>
<dbReference type="Gene3D" id="2.60.40.150">
    <property type="entry name" value="C2 domain"/>
    <property type="match status" value="1"/>
</dbReference>
<dbReference type="InterPro" id="IPR004179">
    <property type="entry name" value="Sec63-dom"/>
</dbReference>
<dbReference type="GO" id="GO:0005634">
    <property type="term" value="C:nucleus"/>
    <property type="evidence" value="ECO:0007669"/>
    <property type="project" value="TreeGrafter"/>
</dbReference>
<dbReference type="Gene3D" id="3.40.50.300">
    <property type="entry name" value="P-loop containing nucleotide triphosphate hydrolases"/>
    <property type="match status" value="5"/>
</dbReference>
<dbReference type="Pfam" id="PF23445">
    <property type="entry name" value="WHD_SNRNP200"/>
    <property type="match status" value="1"/>
</dbReference>
<feature type="domain" description="Helicase ATP-binding" evidence="5">
    <location>
        <begin position="240"/>
        <end position="412"/>
    </location>
</feature>
<keyword evidence="3" id="KW-0347">Helicase</keyword>
<dbReference type="SUPFAM" id="SSF158702">
    <property type="entry name" value="Sec63 N-terminal domain-like"/>
    <property type="match status" value="1"/>
</dbReference>
<keyword evidence="4" id="KW-0067">ATP-binding</keyword>
<dbReference type="Gene3D" id="1.10.10.10">
    <property type="entry name" value="Winged helix-like DNA-binding domain superfamily/Winged helix DNA-binding domain"/>
    <property type="match status" value="1"/>
</dbReference>
<dbReference type="InterPro" id="IPR011545">
    <property type="entry name" value="DEAD/DEAH_box_helicase_dom"/>
</dbReference>
<dbReference type="SMART" id="SM00490">
    <property type="entry name" value="HELICc"/>
    <property type="match status" value="1"/>
</dbReference>
<dbReference type="InterPro" id="IPR014756">
    <property type="entry name" value="Ig_E-set"/>
</dbReference>
<evidence type="ECO:0000259" key="6">
    <source>
        <dbReference type="PROSITE" id="PS51194"/>
    </source>
</evidence>
<sequence>MALGSVLDHLGYLVGDNETPDTGKKDAVLEWTSKPNLSSLLDALLAALSNRSPEEQLSGELAEVLGDADIELVFQIMPNRSVFKKEAIDYSNPEDVFMNSRQRIEAQLAENASRPLNLAPEQPAQERLPGVFTTASAASGNMLDKFGMRFSLPAGTVRESQKEYEEVIIPPAAHVPPRASERLISVKELDPLAKGCFSAYTSLNRIQSIVFNTAYKTNENMLVSVMCNYLGMLPQLLVQGKTDVALLTILRTLDQHRTNDPRLSLRESINRSSFKVIYVAPMKALAAEITRKFGKRLQWLGINVRELTGDMQMTKAEIAQTQIIVTTPEKWDVVTRKPTGEGELASSIKLLILDEIHLLNEDRGAVIETIVARTLRQVESSQSVVRILGLSATLPNYVDVSEFLSVNPYKGLFYFDSSFRPVPLEQHFLGVRGKPGSMTSKKNMDFAVFQKVTELVEQGHQVMVFVHARKETVKTALQLKEMIVAEDGLEKFSCEDHPQFQLFRRELSASRNKEMKLLFDNGFGIHHAGMLRSDRNLMEKMFQERAIKVLCCTATLAWGVNLPAHAVIIKGTQVYDTGRGAFTDLSVLDVLQIFGRAGRPGLETSGEGYICTTDDKLQQYLDAVTSQVPIESKFQGGMVDALNAEISLRTVANVNDAVQWLGFTYLFVRMKKNPFIYGIARDTLQEDPLLGNKRTELVKLATKRLTEIRMVVADPVNGSLQFRPKMTEADVLSMLSQSTEFDQIRLRETEMEELEGLEMSCPCEVKGGLSTPAGKVNVLLQAYISRMDYLNDFALISDMAYVAQNAGRIVRALLEISISRKWANVTGVLMSMSKAIEKRFWPFDHPLKQSQLKAETLNMIVRWCDDLAVSELASFDATTLGKMVHLNEIQGTAILQAAKQFPTAQITYKLHPLASDVLKISLVIGRAFKWNSRIHGTTEPFWIWIEDAEGLHILQLSHLVFHENTEVLELDFVLPIPHGSTPSSFTVRWVSDRWMGAEEEIPISLSDLVMPPVPQCHTPVLLLPFLPVTCVHSTLASLYANRFSVFNTLQTQAFWTLMNSRSPTLVCAPSGAGKTVMAEIVAQSTVVQNPNSWVIIISSRRSTAQAVYADLRVHVMTPTVVLAALSRRRATDRISGLDLVISDNLEQLDSTYELAISLLQLATLSEGTRYVGFADSLNDPSGLASWLNVEPGSLYSFRPRDREQSLKLSNHAFTISHSAALFKAMGKPAHMAISEGLKEGPAIAFVPSRSHCRNVALDLITWATLNSEAGRGYISSTVSEDAIQGYRAHLQDPELIDFIAKGVGFYHHGLHRKDRSTILQLYVEGIVRVLVVPRDACWDLPVRASCVVVMGTQYVEVDPETSIRRHNGTGHFHLFCQGEALDTYSRFLTEGLPLESQLMETDTLQNWIRSLESKGISMSKQGLFDFLSFSLLSRRVASNPIYYGFTSTNQAENLSRLVDQIL</sequence>
<dbReference type="Pfam" id="PF00271">
    <property type="entry name" value="Helicase_C"/>
    <property type="match status" value="1"/>
</dbReference>
<accession>A0A4Y7TNU0</accession>
<dbReference type="Pfam" id="PF00270">
    <property type="entry name" value="DEAD"/>
    <property type="match status" value="2"/>
</dbReference>
<dbReference type="PANTHER" id="PTHR47961:SF13">
    <property type="entry name" value="ACTIVATING SIGNAL COINTEGRATOR 1 COMPLEX SUBUNIT 3"/>
    <property type="match status" value="1"/>
</dbReference>
<dbReference type="InterPro" id="IPR057842">
    <property type="entry name" value="WH_MER3"/>
</dbReference>
<dbReference type="PROSITE" id="PS51194">
    <property type="entry name" value="HELICASE_CTER"/>
    <property type="match status" value="1"/>
</dbReference>
<protein>
    <submittedName>
        <fullName evidence="7">Activating signal cointegrator 1 complex subunit 3</fullName>
    </submittedName>
</protein>
<dbReference type="PANTHER" id="PTHR47961">
    <property type="entry name" value="DNA POLYMERASE THETA, PUTATIVE (AFU_ORTHOLOGUE AFUA_1G05260)-RELATED"/>
    <property type="match status" value="1"/>
</dbReference>
<dbReference type="GO" id="GO:0016787">
    <property type="term" value="F:hydrolase activity"/>
    <property type="evidence" value="ECO:0007669"/>
    <property type="project" value="UniProtKB-KW"/>
</dbReference>
<keyword evidence="8" id="KW-1185">Reference proteome</keyword>
<dbReference type="InterPro" id="IPR014001">
    <property type="entry name" value="Helicase_ATP-bd"/>
</dbReference>
<dbReference type="InterPro" id="IPR035892">
    <property type="entry name" value="C2_domain_sf"/>
</dbReference>
<reference evidence="7 8" key="1">
    <citation type="journal article" date="2019" name="Nat. Ecol. Evol.">
        <title>Megaphylogeny resolves global patterns of mushroom evolution.</title>
        <authorList>
            <person name="Varga T."/>
            <person name="Krizsan K."/>
            <person name="Foldi C."/>
            <person name="Dima B."/>
            <person name="Sanchez-Garcia M."/>
            <person name="Sanchez-Ramirez S."/>
            <person name="Szollosi G.J."/>
            <person name="Szarkandi J.G."/>
            <person name="Papp V."/>
            <person name="Albert L."/>
            <person name="Andreopoulos W."/>
            <person name="Angelini C."/>
            <person name="Antonin V."/>
            <person name="Barry K.W."/>
            <person name="Bougher N.L."/>
            <person name="Buchanan P."/>
            <person name="Buyck B."/>
            <person name="Bense V."/>
            <person name="Catcheside P."/>
            <person name="Chovatia M."/>
            <person name="Cooper J."/>
            <person name="Damon W."/>
            <person name="Desjardin D."/>
            <person name="Finy P."/>
            <person name="Geml J."/>
            <person name="Haridas S."/>
            <person name="Hughes K."/>
            <person name="Justo A."/>
            <person name="Karasinski D."/>
            <person name="Kautmanova I."/>
            <person name="Kiss B."/>
            <person name="Kocsube S."/>
            <person name="Kotiranta H."/>
            <person name="LaButti K.M."/>
            <person name="Lechner B.E."/>
            <person name="Liimatainen K."/>
            <person name="Lipzen A."/>
            <person name="Lukacs Z."/>
            <person name="Mihaltcheva S."/>
            <person name="Morgado L.N."/>
            <person name="Niskanen T."/>
            <person name="Noordeloos M.E."/>
            <person name="Ohm R.A."/>
            <person name="Ortiz-Santana B."/>
            <person name="Ovrebo C."/>
            <person name="Racz N."/>
            <person name="Riley R."/>
            <person name="Savchenko A."/>
            <person name="Shiryaev A."/>
            <person name="Soop K."/>
            <person name="Spirin V."/>
            <person name="Szebenyi C."/>
            <person name="Tomsovsky M."/>
            <person name="Tulloss R.E."/>
            <person name="Uehling J."/>
            <person name="Grigoriev I.V."/>
            <person name="Vagvolgyi C."/>
            <person name="Papp T."/>
            <person name="Martin F.M."/>
            <person name="Miettinen O."/>
            <person name="Hibbett D.S."/>
            <person name="Nagy L.G."/>
        </authorList>
    </citation>
    <scope>NUCLEOTIDE SEQUENCE [LARGE SCALE GENOMIC DNA]</scope>
    <source>
        <strain evidence="7 8">FP101781</strain>
    </source>
</reference>
<evidence type="ECO:0000256" key="2">
    <source>
        <dbReference type="ARBA" id="ARBA00022801"/>
    </source>
</evidence>
<dbReference type="FunFam" id="3.40.50.300:FF:000062">
    <property type="entry name" value="U5 small nuclear ribonucleoprotein helicase"/>
    <property type="match status" value="1"/>
</dbReference>
<evidence type="ECO:0000256" key="4">
    <source>
        <dbReference type="ARBA" id="ARBA00022840"/>
    </source>
</evidence>
<keyword evidence="1" id="KW-0547">Nucleotide-binding</keyword>
<keyword evidence="2" id="KW-0378">Hydrolase</keyword>
<gene>
    <name evidence="7" type="ORF">FA13DRAFT_1753185</name>
</gene>
<organism evidence="7 8">
    <name type="scientific">Coprinellus micaceus</name>
    <name type="common">Glistening ink-cap mushroom</name>
    <name type="synonym">Coprinus micaceus</name>
    <dbReference type="NCBI Taxonomy" id="71717"/>
    <lineage>
        <taxon>Eukaryota</taxon>
        <taxon>Fungi</taxon>
        <taxon>Dikarya</taxon>
        <taxon>Basidiomycota</taxon>
        <taxon>Agaricomycotina</taxon>
        <taxon>Agaricomycetes</taxon>
        <taxon>Agaricomycetidae</taxon>
        <taxon>Agaricales</taxon>
        <taxon>Agaricineae</taxon>
        <taxon>Psathyrellaceae</taxon>
        <taxon>Coprinellus</taxon>
    </lineage>
</organism>
<dbReference type="CDD" id="cd18795">
    <property type="entry name" value="SF2_C_Ski2"/>
    <property type="match status" value="1"/>
</dbReference>
<dbReference type="SUPFAM" id="SSF52540">
    <property type="entry name" value="P-loop containing nucleoside triphosphate hydrolases"/>
    <property type="match status" value="4"/>
</dbReference>
<dbReference type="FunFam" id="3.40.50.300:FF:003287">
    <property type="entry name" value="U5 small nuclear ribonucleoprotein 200 kDa helicase"/>
    <property type="match status" value="1"/>
</dbReference>
<dbReference type="OrthoDB" id="5575at2759"/>